<dbReference type="Proteomes" id="UP000005239">
    <property type="component" value="Unassembled WGS sequence"/>
</dbReference>
<reference evidence="2" key="2">
    <citation type="submission" date="2022-06" db="UniProtKB">
        <authorList>
            <consortium name="EnsemblMetazoa"/>
        </authorList>
    </citation>
    <scope>IDENTIFICATION</scope>
    <source>
        <strain evidence="2">PS312</strain>
    </source>
</reference>
<feature type="region of interest" description="Disordered" evidence="1">
    <location>
        <begin position="146"/>
        <end position="180"/>
    </location>
</feature>
<sequence length="968" mass="112955">MHAGGGASSHSIHTDTGYGQSPNQQIGYQYGSQTYNPPFGFQVPPSTYQPTHNGYYAPPPGYQPVEFCQPAYSQNTSTQPRQLQHAPPHYYGHFQQPPPLQQHQRPVVQSAYYQQPMQHVQQEYVQYHTEAPPSYSYSQPMQQQQYMPHGQPISDYCEDRRTPTRPDPRSNHGHPVYQQPPAMQYQMASYPETPYDCRVEEERLYDVPYKDECYWSYDESNEYNMNVTRIDQLNSTRRERSRDESRPPLRPISTIQEEGSSASPMYSRGGTREGSRERVSERRDMYPTRRAESTREEEIYTTPRRSRSGRRDQIQSDRCRSHSDIYRAERHSSRHAVDEKELLYRFALVDQSTRDRSVNRRDHSPPTSVISTMGEEQTRERERNEQNDDHRRNHRCHRDASVSPIRPSTRRVNRTMTDDEDSVLGTSSSSSPKTNVQNMETNQPPVNRRSEKIQIDKGEKKCGSLILSSHSFPVNEGEERKGDYENRAHDQRQPSVRGASEEKKRYESKAEKPVQKVGPNSTNNRSPVNGGMETRQYEDQISAVTYERWSSSSSKRSDNSSRESNVFRQYDNRFVIQARRDGPSAEYLRSAQRTKEMWIKKEQKRIEEHDVGGPNSSPPIPEPFIPDPEPEPSKRRTKKKELQADQQSKQLQIKDVGGPNSSPPIPEPFIPDPEPEPSKRRTKKKELQPKLEPKQELKQLKIKKAPRPPRPRNWLTKNERAETQVFLTQKAYDANGVPNPMWSKSMINFDSSDDQCEEAVHSYSPSHSEGSFEYWEDRRYYFSPRTTPASSFTADYDEREEEMENEEKPLTPTPLRHTTRRQYDYTDETMVSRAHSPAPDYLGIIDEYDRESDEWLRFQIMTQIKSHWMKDPIKRNNQPILTIERLSKIMYTSDSCGNVTSGSYCDDVIGHLFGRYREITWLDFLREMRDDGLVRIHETRREGRMDYAIFATSDNLSHSWVNKPPFTH</sequence>
<feature type="compositionally biased region" description="Basic and acidic residues" evidence="1">
    <location>
        <begin position="157"/>
        <end position="170"/>
    </location>
</feature>
<accession>A0A2A6CLK9</accession>
<protein>
    <submittedName>
        <fullName evidence="2">Uncharacterized protein</fullName>
    </submittedName>
</protein>
<feature type="compositionally biased region" description="Polar residues" evidence="1">
    <location>
        <begin position="518"/>
        <end position="527"/>
    </location>
</feature>
<feature type="compositionally biased region" description="Basic and acidic residues" evidence="1">
    <location>
        <begin position="376"/>
        <end position="391"/>
    </location>
</feature>
<dbReference type="AlphaFoldDB" id="A0A2A6CLK9"/>
<name>A0A2A6CLK9_PRIPA</name>
<feature type="compositionally biased region" description="Polar residues" evidence="1">
    <location>
        <begin position="17"/>
        <end position="36"/>
    </location>
</feature>
<feature type="compositionally biased region" description="Basic and acidic residues" evidence="1">
    <location>
        <begin position="593"/>
        <end position="611"/>
    </location>
</feature>
<feature type="compositionally biased region" description="Basic and acidic residues" evidence="1">
    <location>
        <begin position="236"/>
        <end position="247"/>
    </location>
</feature>
<organism evidence="2 3">
    <name type="scientific">Pristionchus pacificus</name>
    <name type="common">Parasitic nematode worm</name>
    <dbReference type="NCBI Taxonomy" id="54126"/>
    <lineage>
        <taxon>Eukaryota</taxon>
        <taxon>Metazoa</taxon>
        <taxon>Ecdysozoa</taxon>
        <taxon>Nematoda</taxon>
        <taxon>Chromadorea</taxon>
        <taxon>Rhabditida</taxon>
        <taxon>Rhabditina</taxon>
        <taxon>Diplogasteromorpha</taxon>
        <taxon>Diplogasteroidea</taxon>
        <taxon>Neodiplogasteridae</taxon>
        <taxon>Pristionchus</taxon>
    </lineage>
</organism>
<reference evidence="3" key="1">
    <citation type="journal article" date="2008" name="Nat. Genet.">
        <title>The Pristionchus pacificus genome provides a unique perspective on nematode lifestyle and parasitism.</title>
        <authorList>
            <person name="Dieterich C."/>
            <person name="Clifton S.W."/>
            <person name="Schuster L.N."/>
            <person name="Chinwalla A."/>
            <person name="Delehaunty K."/>
            <person name="Dinkelacker I."/>
            <person name="Fulton L."/>
            <person name="Fulton R."/>
            <person name="Godfrey J."/>
            <person name="Minx P."/>
            <person name="Mitreva M."/>
            <person name="Roeseler W."/>
            <person name="Tian H."/>
            <person name="Witte H."/>
            <person name="Yang S.P."/>
            <person name="Wilson R.K."/>
            <person name="Sommer R.J."/>
        </authorList>
    </citation>
    <scope>NUCLEOTIDE SEQUENCE [LARGE SCALE GENOMIC DNA]</scope>
    <source>
        <strain evidence="3">PS312</strain>
    </source>
</reference>
<feature type="compositionally biased region" description="Basic residues" evidence="1">
    <location>
        <begin position="700"/>
        <end position="710"/>
    </location>
</feature>
<dbReference type="EnsemblMetazoa" id="PPA41417.1">
    <property type="protein sequence ID" value="PPA41417.1"/>
    <property type="gene ID" value="WBGene00279786"/>
</dbReference>
<evidence type="ECO:0000313" key="3">
    <source>
        <dbReference type="Proteomes" id="UP000005239"/>
    </source>
</evidence>
<evidence type="ECO:0000313" key="2">
    <source>
        <dbReference type="EnsemblMetazoa" id="PPA41417.1"/>
    </source>
</evidence>
<feature type="region of interest" description="Disordered" evidence="1">
    <location>
        <begin position="228"/>
        <end position="335"/>
    </location>
</feature>
<feature type="compositionally biased region" description="Pro residues" evidence="1">
    <location>
        <begin position="616"/>
        <end position="627"/>
    </location>
</feature>
<feature type="compositionally biased region" description="Basic and acidic residues" evidence="1">
    <location>
        <begin position="353"/>
        <end position="364"/>
    </location>
</feature>
<evidence type="ECO:0000256" key="1">
    <source>
        <dbReference type="SAM" id="MobiDB-lite"/>
    </source>
</evidence>
<feature type="compositionally biased region" description="Basic and acidic residues" evidence="1">
    <location>
        <begin position="270"/>
        <end position="298"/>
    </location>
</feature>
<feature type="region of interest" description="Disordered" evidence="1">
    <location>
        <begin position="353"/>
        <end position="721"/>
    </location>
</feature>
<feature type="compositionally biased region" description="Basic and acidic residues" evidence="1">
    <location>
        <begin position="685"/>
        <end position="699"/>
    </location>
</feature>
<feature type="compositionally biased region" description="Basic and acidic residues" evidence="1">
    <location>
        <begin position="477"/>
        <end position="492"/>
    </location>
</feature>
<feature type="compositionally biased region" description="Polar residues" evidence="1">
    <location>
        <begin position="253"/>
        <end position="264"/>
    </location>
</feature>
<proteinExistence type="predicted"/>
<feature type="compositionally biased region" description="Basic and acidic residues" evidence="1">
    <location>
        <begin position="448"/>
        <end position="462"/>
    </location>
</feature>
<accession>A0A8R1YWZ3</accession>
<gene>
    <name evidence="2" type="primary">WBGene00279786</name>
</gene>
<feature type="compositionally biased region" description="Basic and acidic residues" evidence="1">
    <location>
        <begin position="499"/>
        <end position="514"/>
    </location>
</feature>
<feature type="compositionally biased region" description="Polar residues" evidence="1">
    <location>
        <begin position="424"/>
        <end position="445"/>
    </location>
</feature>
<feature type="region of interest" description="Disordered" evidence="1">
    <location>
        <begin position="1"/>
        <end position="39"/>
    </location>
</feature>
<feature type="compositionally biased region" description="Pro residues" evidence="1">
    <location>
        <begin position="661"/>
        <end position="672"/>
    </location>
</feature>
<keyword evidence="3" id="KW-1185">Reference proteome</keyword>
<feature type="compositionally biased region" description="Basic and acidic residues" evidence="1">
    <location>
        <begin position="309"/>
        <end position="335"/>
    </location>
</feature>
<feature type="region of interest" description="Disordered" evidence="1">
    <location>
        <begin position="74"/>
        <end position="107"/>
    </location>
</feature>